<accession>A0A8J7E0N9</accession>
<keyword evidence="6" id="KW-0175">Coiled coil</keyword>
<evidence type="ECO:0000256" key="3">
    <source>
        <dbReference type="ARBA" id="ARBA00022737"/>
    </source>
</evidence>
<keyword evidence="10" id="KW-1185">Reference proteome</keyword>
<protein>
    <submittedName>
        <fullName evidence="9">Tetratricopeptide repeat protein</fullName>
    </submittedName>
</protein>
<feature type="transmembrane region" description="Helical" evidence="7">
    <location>
        <begin position="76"/>
        <end position="95"/>
    </location>
</feature>
<evidence type="ECO:0000313" key="9">
    <source>
        <dbReference type="EMBL" id="MBE9118336.1"/>
    </source>
</evidence>
<evidence type="ECO:0000256" key="6">
    <source>
        <dbReference type="SAM" id="Coils"/>
    </source>
</evidence>
<dbReference type="SUPFAM" id="SSF48452">
    <property type="entry name" value="TPR-like"/>
    <property type="match status" value="3"/>
</dbReference>
<dbReference type="InterPro" id="IPR019734">
    <property type="entry name" value="TPR_rpt"/>
</dbReference>
<dbReference type="EMBL" id="JADEWZ010000044">
    <property type="protein sequence ID" value="MBE9118336.1"/>
    <property type="molecule type" value="Genomic_DNA"/>
</dbReference>
<evidence type="ECO:0000256" key="2">
    <source>
        <dbReference type="ARBA" id="ARBA00022490"/>
    </source>
</evidence>
<feature type="coiled-coil region" evidence="6">
    <location>
        <begin position="842"/>
        <end position="942"/>
    </location>
</feature>
<dbReference type="Proteomes" id="UP000654482">
    <property type="component" value="Unassembled WGS sequence"/>
</dbReference>
<dbReference type="Gene3D" id="1.25.40.10">
    <property type="entry name" value="Tetratricopeptide repeat domain"/>
    <property type="match status" value="4"/>
</dbReference>
<keyword evidence="7" id="KW-0812">Transmembrane</keyword>
<dbReference type="SMART" id="SM00028">
    <property type="entry name" value="TPR"/>
    <property type="match status" value="7"/>
</dbReference>
<dbReference type="PANTHER" id="PTHR46630">
    <property type="entry name" value="TETRATRICOPEPTIDE REPEAT PROTEIN 29"/>
    <property type="match status" value="1"/>
</dbReference>
<gene>
    <name evidence="9" type="ORF">IQ249_20800</name>
</gene>
<dbReference type="Pfam" id="PF20703">
    <property type="entry name" value="nSTAND1"/>
    <property type="match status" value="1"/>
</dbReference>
<dbReference type="AlphaFoldDB" id="A0A8J7E0N9"/>
<keyword evidence="7" id="KW-0472">Membrane</keyword>
<dbReference type="PANTHER" id="PTHR46630:SF1">
    <property type="entry name" value="TETRATRICOPEPTIDE REPEAT PROTEIN 29"/>
    <property type="match status" value="1"/>
</dbReference>
<evidence type="ECO:0000313" key="10">
    <source>
        <dbReference type="Proteomes" id="UP000654482"/>
    </source>
</evidence>
<keyword evidence="2" id="KW-0963">Cytoplasm</keyword>
<dbReference type="InterPro" id="IPR011990">
    <property type="entry name" value="TPR-like_helical_dom_sf"/>
</dbReference>
<evidence type="ECO:0000256" key="5">
    <source>
        <dbReference type="ARBA" id="ARBA00038253"/>
    </source>
</evidence>
<dbReference type="Pfam" id="PF13424">
    <property type="entry name" value="TPR_12"/>
    <property type="match status" value="2"/>
</dbReference>
<dbReference type="RefSeq" id="WP_194031423.1">
    <property type="nucleotide sequence ID" value="NZ_JADEWZ010000044.1"/>
</dbReference>
<keyword evidence="3" id="KW-0677">Repeat</keyword>
<organism evidence="9 10">
    <name type="scientific">Lusitaniella coriacea LEGE 07157</name>
    <dbReference type="NCBI Taxonomy" id="945747"/>
    <lineage>
        <taxon>Bacteria</taxon>
        <taxon>Bacillati</taxon>
        <taxon>Cyanobacteriota</taxon>
        <taxon>Cyanophyceae</taxon>
        <taxon>Spirulinales</taxon>
        <taxon>Lusitaniellaceae</taxon>
        <taxon>Lusitaniella</taxon>
    </lineage>
</organism>
<reference evidence="9" key="1">
    <citation type="submission" date="2020-10" db="EMBL/GenBank/DDBJ databases">
        <authorList>
            <person name="Castelo-Branco R."/>
            <person name="Eusebio N."/>
            <person name="Adriana R."/>
            <person name="Vieira A."/>
            <person name="Brugerolle De Fraissinette N."/>
            <person name="Rezende De Castro R."/>
            <person name="Schneider M.P."/>
            <person name="Vasconcelos V."/>
            <person name="Leao P.N."/>
        </authorList>
    </citation>
    <scope>NUCLEOTIDE SEQUENCE</scope>
    <source>
        <strain evidence="9">LEGE 07157</strain>
    </source>
</reference>
<proteinExistence type="inferred from homology"/>
<evidence type="ECO:0000256" key="1">
    <source>
        <dbReference type="ARBA" id="ARBA00004496"/>
    </source>
</evidence>
<comment type="subcellular location">
    <subcellularLocation>
        <location evidence="1">Cytoplasm</location>
    </subcellularLocation>
</comment>
<keyword evidence="7" id="KW-1133">Transmembrane helix</keyword>
<dbReference type="InterPro" id="IPR051476">
    <property type="entry name" value="Bac_ResReg_Asp_Phosphatase"/>
</dbReference>
<evidence type="ECO:0000256" key="7">
    <source>
        <dbReference type="SAM" id="Phobius"/>
    </source>
</evidence>
<feature type="coiled-coil region" evidence="6">
    <location>
        <begin position="682"/>
        <end position="742"/>
    </location>
</feature>
<feature type="transmembrane region" description="Helical" evidence="7">
    <location>
        <begin position="38"/>
        <end position="56"/>
    </location>
</feature>
<dbReference type="SUPFAM" id="SSF52540">
    <property type="entry name" value="P-loop containing nucleoside triphosphate hydrolases"/>
    <property type="match status" value="1"/>
</dbReference>
<sequence length="1043" mass="115451">MTEEKSPPPSPPEEIQKLTETLATFAQWVAELIRGRNWFTLLLLLDASLILFGKPVAQFLANLFAFELPQQFSGGLWISVGLIFLAAIIVAVVTMPRPETGEVEFTERKAIKGLRAFTKDDAEVFARLQRERMLRECIEALTNKNFRFGALYGESGCGKTSFLQAGLLSRLSQENSPEIGVYIRFSDKDALATVRKAIVEQLPLTAEEVKDADFLVLITKAAKSAKKPLILFFDQFEQFFVHRKQKADREPFISGLAAWFNNPEPPPVKILFSIRSDLYHNLVEIQQALDYSPSPLEIFRLEKFTPKQATRILGEISAIEGLKFEESFVEEVATQELASREDGLISPVDLQVLAWTIEKQNADELRAFNRLAFQKFGGIEGLLTRFLRRTLDARVTPTQRQAALKVLLALTDLDRGVRAGLLTLEALQEKLKDTVKAEDVKEAVEWLVRGDVRLITPANNAEERLGYELAHEKIIPALRRVAGKELSEADRANQLLDRRVNEWLGNRQNPRYLLNLRELCFIQRQKPYLVWGTNRQQKERLLKASKRRYTRIVAALSLILLLFLSSWGWLISPTGQLWRFRRELANLSIKKQVNSATAAIVFAKNGDWQKAEYICTEKMSSPITKAATLASLAEIAIKLEQPENATELLERAFNSAEKIQSDSDQADALSAIAGAYGELGDAENATELLERAFNSADKIQDDNFKAYALRAIAGAIGELGDAENATELLERAFNSAEKIQSDSDQADALSAIAGAYGELGDAENATELLERAFNSAEKIQYDNFKANALSAIAGAYGELGDAENAEELLQRAFNSAEKIQYDSSKAHALSAIAGAIGELGDAENAEELLQRALNSADKIQDDSSKAWALSAIAGAYGELGDAENATELLQRAFNSADKIQDDSSKAWALSAIAGAIGELGDAENATELLQRALTSADKIQDDSSKAWALSAIALAYVEISKKTNDSKLLQQALDITKKLSGNNRDEVLTAIAEVRATEQNWGKAHQALNLCHSNSCRVEVLAQILTVKAEQENPILVEKEEEE</sequence>
<dbReference type="InterPro" id="IPR027417">
    <property type="entry name" value="P-loop_NTPase"/>
</dbReference>
<comment type="similarity">
    <text evidence="5">Belongs to the Rap family.</text>
</comment>
<feature type="transmembrane region" description="Helical" evidence="7">
    <location>
        <begin position="549"/>
        <end position="570"/>
    </location>
</feature>
<evidence type="ECO:0000256" key="4">
    <source>
        <dbReference type="ARBA" id="ARBA00022803"/>
    </source>
</evidence>
<keyword evidence="4" id="KW-0802">TPR repeat</keyword>
<dbReference type="InterPro" id="IPR049052">
    <property type="entry name" value="nSTAND1"/>
</dbReference>
<name>A0A8J7E0N9_9CYAN</name>
<comment type="caution">
    <text evidence="9">The sequence shown here is derived from an EMBL/GenBank/DDBJ whole genome shotgun (WGS) entry which is preliminary data.</text>
</comment>
<feature type="domain" description="Novel STAND NTPase 1" evidence="8">
    <location>
        <begin position="112"/>
        <end position="507"/>
    </location>
</feature>
<dbReference type="GO" id="GO:0005737">
    <property type="term" value="C:cytoplasm"/>
    <property type="evidence" value="ECO:0007669"/>
    <property type="project" value="UniProtKB-SubCell"/>
</dbReference>
<dbReference type="Gene3D" id="3.40.50.300">
    <property type="entry name" value="P-loop containing nucleotide triphosphate hydrolases"/>
    <property type="match status" value="1"/>
</dbReference>
<evidence type="ECO:0000259" key="8">
    <source>
        <dbReference type="Pfam" id="PF20703"/>
    </source>
</evidence>